<dbReference type="AlphaFoldDB" id="A0A839AJ65"/>
<keyword evidence="2 5" id="KW-0812">Transmembrane</keyword>
<dbReference type="GO" id="GO:0008610">
    <property type="term" value="P:lipid biosynthetic process"/>
    <property type="evidence" value="ECO:0007669"/>
    <property type="project" value="InterPro"/>
</dbReference>
<dbReference type="Pfam" id="PF04116">
    <property type="entry name" value="FA_hydroxylase"/>
    <property type="match status" value="1"/>
</dbReference>
<comment type="subcellular location">
    <subcellularLocation>
        <location evidence="1">Membrane</location>
    </subcellularLocation>
</comment>
<keyword evidence="3 5" id="KW-1133">Transmembrane helix</keyword>
<evidence type="ECO:0000259" key="6">
    <source>
        <dbReference type="Pfam" id="PF04116"/>
    </source>
</evidence>
<dbReference type="RefSeq" id="WP_182167489.1">
    <property type="nucleotide sequence ID" value="NZ_JACFXV010000064.1"/>
</dbReference>
<evidence type="ECO:0000313" key="8">
    <source>
        <dbReference type="Proteomes" id="UP000541109"/>
    </source>
</evidence>
<dbReference type="GO" id="GO:0016491">
    <property type="term" value="F:oxidoreductase activity"/>
    <property type="evidence" value="ECO:0007669"/>
    <property type="project" value="InterPro"/>
</dbReference>
<evidence type="ECO:0000313" key="7">
    <source>
        <dbReference type="EMBL" id="MBA5778807.1"/>
    </source>
</evidence>
<dbReference type="InterPro" id="IPR006694">
    <property type="entry name" value="Fatty_acid_hydroxylase"/>
</dbReference>
<evidence type="ECO:0000256" key="5">
    <source>
        <dbReference type="SAM" id="Phobius"/>
    </source>
</evidence>
<keyword evidence="4 5" id="KW-0472">Membrane</keyword>
<dbReference type="GO" id="GO:0016020">
    <property type="term" value="C:membrane"/>
    <property type="evidence" value="ECO:0007669"/>
    <property type="project" value="UniProtKB-SubCell"/>
</dbReference>
<gene>
    <name evidence="7" type="ORF">H2509_16905</name>
</gene>
<dbReference type="Proteomes" id="UP000541109">
    <property type="component" value="Unassembled WGS sequence"/>
</dbReference>
<feature type="transmembrane region" description="Helical" evidence="5">
    <location>
        <begin position="12"/>
        <end position="31"/>
    </location>
</feature>
<evidence type="ECO:0000256" key="3">
    <source>
        <dbReference type="ARBA" id="ARBA00022989"/>
    </source>
</evidence>
<evidence type="ECO:0000256" key="1">
    <source>
        <dbReference type="ARBA" id="ARBA00004370"/>
    </source>
</evidence>
<proteinExistence type="predicted"/>
<keyword evidence="8" id="KW-1185">Reference proteome</keyword>
<reference evidence="7 8" key="1">
    <citation type="submission" date="2020-07" db="EMBL/GenBank/DDBJ databases">
        <title>Stappia sp., F7233, whole genome shotgun sequencing project.</title>
        <authorList>
            <person name="Jiang S."/>
            <person name="Liu Z.W."/>
            <person name="Du Z.J."/>
        </authorList>
    </citation>
    <scope>NUCLEOTIDE SEQUENCE [LARGE SCALE GENOMIC DNA]</scope>
    <source>
        <strain evidence="7 8">F7233</strain>
    </source>
</reference>
<protein>
    <submittedName>
        <fullName evidence="7">Sterol desaturase family protein</fullName>
    </submittedName>
</protein>
<dbReference type="InterPro" id="IPR050307">
    <property type="entry name" value="Sterol_Desaturase_Related"/>
</dbReference>
<accession>A0A839AJ65</accession>
<evidence type="ECO:0000256" key="2">
    <source>
        <dbReference type="ARBA" id="ARBA00022692"/>
    </source>
</evidence>
<comment type="caution">
    <text evidence="7">The sequence shown here is derived from an EMBL/GenBank/DDBJ whole genome shotgun (WGS) entry which is preliminary data.</text>
</comment>
<dbReference type="PANTHER" id="PTHR11863">
    <property type="entry name" value="STEROL DESATURASE"/>
    <property type="match status" value="1"/>
</dbReference>
<feature type="domain" description="Fatty acid hydroxylase" evidence="6">
    <location>
        <begin position="92"/>
        <end position="229"/>
    </location>
</feature>
<organism evidence="7 8">
    <name type="scientific">Stappia albiluteola</name>
    <dbReference type="NCBI Taxonomy" id="2758565"/>
    <lineage>
        <taxon>Bacteria</taxon>
        <taxon>Pseudomonadati</taxon>
        <taxon>Pseudomonadota</taxon>
        <taxon>Alphaproteobacteria</taxon>
        <taxon>Hyphomicrobiales</taxon>
        <taxon>Stappiaceae</taxon>
        <taxon>Stappia</taxon>
    </lineage>
</organism>
<sequence length="279" mass="31879">MGDFLLENEAMARLVAFLGVLAVLALLEAILPRRRREIPRLLRWTNNLSIVVLDTLLVRLAFPVLAVGVAIVAERQGFGLFNVVAIPAALAFVLSLLLLDLAIYLQHVMFHAVPALWRLHRMHHADLEFDVTTGLRFHPGEILLSMALKLAVVASLGPPAAAVLVFEILLNATSMFNHSNLRLPAWLDRWLRLVLVTPDMHRVHHSWDVDETNSNFGFNLPWWDRLLGTYRPQPRAGHEGMTIGIDQFRTRRDLWLDRMLVQPFRGRKGRQPIGERWKR</sequence>
<name>A0A839AJ65_9HYPH</name>
<evidence type="ECO:0000256" key="4">
    <source>
        <dbReference type="ARBA" id="ARBA00023136"/>
    </source>
</evidence>
<feature type="transmembrane region" description="Helical" evidence="5">
    <location>
        <begin position="51"/>
        <end position="73"/>
    </location>
</feature>
<feature type="transmembrane region" description="Helical" evidence="5">
    <location>
        <begin position="79"/>
        <end position="99"/>
    </location>
</feature>
<dbReference type="GO" id="GO:0005506">
    <property type="term" value="F:iron ion binding"/>
    <property type="evidence" value="ECO:0007669"/>
    <property type="project" value="InterPro"/>
</dbReference>
<dbReference type="EMBL" id="JACFXV010000064">
    <property type="protein sequence ID" value="MBA5778807.1"/>
    <property type="molecule type" value="Genomic_DNA"/>
</dbReference>